<protein>
    <recommendedName>
        <fullName evidence="1">YhcG N-terminal domain-containing protein</fullName>
    </recommendedName>
</protein>
<evidence type="ECO:0000259" key="1">
    <source>
        <dbReference type="Pfam" id="PF17761"/>
    </source>
</evidence>
<dbReference type="InterPro" id="IPR053148">
    <property type="entry name" value="PD-DEXK-like_domain"/>
</dbReference>
<reference evidence="2" key="1">
    <citation type="submission" date="2018-01" db="EMBL/GenBank/DDBJ databases">
        <authorList>
            <person name="Clerissi C."/>
        </authorList>
    </citation>
    <scope>NUCLEOTIDE SEQUENCE</scope>
    <source>
        <strain evidence="2">Cupriavidus taiwanensis STM 8556</strain>
    </source>
</reference>
<dbReference type="AlphaFoldDB" id="A0A375ED41"/>
<dbReference type="InterPro" id="IPR041527">
    <property type="entry name" value="YhcG_N"/>
</dbReference>
<evidence type="ECO:0000313" key="2">
    <source>
        <dbReference type="EMBL" id="SOZ73749.1"/>
    </source>
</evidence>
<dbReference type="Pfam" id="PF17761">
    <property type="entry name" value="DUF1016_N"/>
    <property type="match status" value="1"/>
</dbReference>
<accession>A0A375ED41</accession>
<dbReference type="PANTHER" id="PTHR30547:SF0">
    <property type="entry name" value="BLR8175 PROTEIN"/>
    <property type="match status" value="1"/>
</dbReference>
<gene>
    <name evidence="2" type="ORF">CBM2613_B60085</name>
</gene>
<name>A0A375ED41_9BURK</name>
<dbReference type="PANTHER" id="PTHR30547">
    <property type="entry name" value="UNCHARACTERIZED PROTEIN YHCG-RELATED"/>
    <property type="match status" value="1"/>
</dbReference>
<proteinExistence type="predicted"/>
<comment type="caution">
    <text evidence="2">The sequence shown here is derived from an EMBL/GenBank/DDBJ whole genome shotgun (WGS) entry which is preliminary data.</text>
</comment>
<dbReference type="EMBL" id="OFTH01000048">
    <property type="protein sequence ID" value="SOZ73749.1"/>
    <property type="molecule type" value="Genomic_DNA"/>
</dbReference>
<organism evidence="2">
    <name type="scientific">Cupriavidus taiwanensis</name>
    <dbReference type="NCBI Taxonomy" id="164546"/>
    <lineage>
        <taxon>Bacteria</taxon>
        <taxon>Pseudomonadati</taxon>
        <taxon>Pseudomonadota</taxon>
        <taxon>Betaproteobacteria</taxon>
        <taxon>Burkholderiales</taxon>
        <taxon>Burkholderiaceae</taxon>
        <taxon>Cupriavidus</taxon>
    </lineage>
</organism>
<dbReference type="Proteomes" id="UP000256952">
    <property type="component" value="Chromosome CBM2613_b"/>
</dbReference>
<sequence length="125" mass="14217">MASLPLPPDYADWLASLKSRIGRVQHRAAVAVNQALVKLYWDIGKEILERQAKQGWGAKVIERLAQDLRQAFPRMSGLSRSNLMAMRAFAEAWPDAAIVQQLVGQLPWGHNQVLLQRLKLVEHRR</sequence>
<feature type="domain" description="YhcG N-terminal" evidence="1">
    <location>
        <begin position="17"/>
        <end position="122"/>
    </location>
</feature>